<organism evidence="1 2">
    <name type="scientific">Lujinxingia vulgaris</name>
    <dbReference type="NCBI Taxonomy" id="2600176"/>
    <lineage>
        <taxon>Bacteria</taxon>
        <taxon>Deltaproteobacteria</taxon>
        <taxon>Bradymonadales</taxon>
        <taxon>Lujinxingiaceae</taxon>
        <taxon>Lujinxingia</taxon>
    </lineage>
</organism>
<comment type="caution">
    <text evidence="1">The sequence shown here is derived from an EMBL/GenBank/DDBJ whole genome shotgun (WGS) entry which is preliminary data.</text>
</comment>
<dbReference type="EMBL" id="VOSL01000011">
    <property type="protein sequence ID" value="TXD42947.1"/>
    <property type="molecule type" value="Genomic_DNA"/>
</dbReference>
<sequence>MEVLIPKISRHDAPIEARRAAFGASSTVRLATIAVTLVAVTTTLPGCAALRAPLATPPSETVRLSVERVSEQGLFLRIVPAQTPAPGALRLERSCARDNPAPLYDIALNPAQQQAWERGALELRDAEVGACPDLRYTLALATTAEGSWELATALETSSRELPPPPANLSAEATPEGVRLRWEPSGRWGVRLMRRSLAATSPDAPAPWEPLVALEGPSPGTYLDASARPGEAYAYIAQHVDPAPPAPHLGAFGSPVYAAR</sequence>
<gene>
    <name evidence="1" type="ORF">FRC96_02000</name>
</gene>
<dbReference type="Proteomes" id="UP000321046">
    <property type="component" value="Unassembled WGS sequence"/>
</dbReference>
<dbReference type="OrthoDB" id="5506232at2"/>
<name>A0A5C6XGR9_9DELT</name>
<reference evidence="1 2" key="1">
    <citation type="submission" date="2019-08" db="EMBL/GenBank/DDBJ databases">
        <title>Bradymonadales sp. TMQ2.</title>
        <authorList>
            <person name="Liang Q."/>
        </authorList>
    </citation>
    <scope>NUCLEOTIDE SEQUENCE [LARGE SCALE GENOMIC DNA]</scope>
    <source>
        <strain evidence="1 2">TMQ2</strain>
    </source>
</reference>
<evidence type="ECO:0000313" key="2">
    <source>
        <dbReference type="Proteomes" id="UP000321046"/>
    </source>
</evidence>
<dbReference type="AlphaFoldDB" id="A0A5C6XGR9"/>
<evidence type="ECO:0000313" key="1">
    <source>
        <dbReference type="EMBL" id="TXD42947.1"/>
    </source>
</evidence>
<protein>
    <submittedName>
        <fullName evidence="1">Uncharacterized protein</fullName>
    </submittedName>
</protein>
<accession>A0A5C6XGR9</accession>
<dbReference type="RefSeq" id="WP_146972368.1">
    <property type="nucleotide sequence ID" value="NZ_VOSL01000011.1"/>
</dbReference>
<proteinExistence type="predicted"/>